<keyword evidence="8" id="KW-1185">Reference proteome</keyword>
<keyword evidence="5 6" id="KW-0472">Membrane</keyword>
<dbReference type="GeneID" id="25308480"/>
<dbReference type="VEuPathDB" id="FungiDB:Z517_08990"/>
<dbReference type="Pfam" id="PF10190">
    <property type="entry name" value="Tmemb_170"/>
    <property type="match status" value="1"/>
</dbReference>
<evidence type="ECO:0000313" key="7">
    <source>
        <dbReference type="EMBL" id="KIW76546.1"/>
    </source>
</evidence>
<dbReference type="EMBL" id="KN846974">
    <property type="protein sequence ID" value="KIW76546.1"/>
    <property type="molecule type" value="Genomic_DNA"/>
</dbReference>
<sequence>MTTYGSGVPLSYVTPDFPALYWPVHANPGEPQYLYFLSDIYRYTLYWTLLTMVAAHGCVAAWAVLMQLASADQRRKYLASPAGRALSPKNRILLGGGDSKNPIAETLGWVWLVPVVYIVIGASEALLAGSLVGLVLGAVYNAGYFGMSTWTPLLWGIINMLVLVVSSFRIQGGL</sequence>
<dbReference type="RefSeq" id="XP_013280354.1">
    <property type="nucleotide sequence ID" value="XM_013424900.1"/>
</dbReference>
<dbReference type="PANTHER" id="PTHR22779:SF6">
    <property type="entry name" value="SD17342P"/>
    <property type="match status" value="1"/>
</dbReference>
<gene>
    <name evidence="7" type="ORF">Z517_08990</name>
</gene>
<comment type="subcellular location">
    <subcellularLocation>
        <location evidence="1">Membrane</location>
        <topology evidence="1">Multi-pass membrane protein</topology>
    </subcellularLocation>
</comment>
<dbReference type="STRING" id="1442368.A0A0D2DFS7"/>
<dbReference type="InterPro" id="IPR019334">
    <property type="entry name" value="TMEM170A/B/YPR153W-like"/>
</dbReference>
<evidence type="ECO:0000256" key="1">
    <source>
        <dbReference type="ARBA" id="ARBA00004141"/>
    </source>
</evidence>
<evidence type="ECO:0000256" key="4">
    <source>
        <dbReference type="ARBA" id="ARBA00022989"/>
    </source>
</evidence>
<dbReference type="HOGENOM" id="CLU_071343_1_0_1"/>
<feature type="transmembrane region" description="Helical" evidence="6">
    <location>
        <begin position="109"/>
        <end position="140"/>
    </location>
</feature>
<feature type="transmembrane region" description="Helical" evidence="6">
    <location>
        <begin position="152"/>
        <end position="170"/>
    </location>
</feature>
<evidence type="ECO:0000313" key="8">
    <source>
        <dbReference type="Proteomes" id="UP000053029"/>
    </source>
</evidence>
<dbReference type="OrthoDB" id="2131401at2759"/>
<evidence type="ECO:0000256" key="6">
    <source>
        <dbReference type="SAM" id="Phobius"/>
    </source>
</evidence>
<reference evidence="7 8" key="1">
    <citation type="submission" date="2015-01" db="EMBL/GenBank/DDBJ databases">
        <title>The Genome Sequence of Fonsecaea pedrosoi CBS 271.37.</title>
        <authorList>
            <consortium name="The Broad Institute Genomics Platform"/>
            <person name="Cuomo C."/>
            <person name="de Hoog S."/>
            <person name="Gorbushina A."/>
            <person name="Stielow B."/>
            <person name="Teixiera M."/>
            <person name="Abouelleil A."/>
            <person name="Chapman S.B."/>
            <person name="Priest M."/>
            <person name="Young S.K."/>
            <person name="Wortman J."/>
            <person name="Nusbaum C."/>
            <person name="Birren B."/>
        </authorList>
    </citation>
    <scope>NUCLEOTIDE SEQUENCE [LARGE SCALE GENOMIC DNA]</scope>
    <source>
        <strain evidence="7 8">CBS 271.37</strain>
    </source>
</reference>
<keyword evidence="4 6" id="KW-1133">Transmembrane helix</keyword>
<evidence type="ECO:0000256" key="3">
    <source>
        <dbReference type="ARBA" id="ARBA00022692"/>
    </source>
</evidence>
<accession>A0A0D2DFS7</accession>
<keyword evidence="3 6" id="KW-0812">Transmembrane</keyword>
<dbReference type="GO" id="GO:0016020">
    <property type="term" value="C:membrane"/>
    <property type="evidence" value="ECO:0007669"/>
    <property type="project" value="UniProtKB-SubCell"/>
</dbReference>
<name>A0A0D2DFS7_9EURO</name>
<dbReference type="PANTHER" id="PTHR22779">
    <property type="entry name" value="SD17342P"/>
    <property type="match status" value="1"/>
</dbReference>
<comment type="similarity">
    <text evidence="2">Belongs to the TMEM170 family.</text>
</comment>
<dbReference type="Proteomes" id="UP000053029">
    <property type="component" value="Unassembled WGS sequence"/>
</dbReference>
<proteinExistence type="inferred from homology"/>
<evidence type="ECO:0000256" key="5">
    <source>
        <dbReference type="ARBA" id="ARBA00023136"/>
    </source>
</evidence>
<evidence type="ECO:0000256" key="2">
    <source>
        <dbReference type="ARBA" id="ARBA00006325"/>
    </source>
</evidence>
<protein>
    <submittedName>
        <fullName evidence="7">Unplaced genomic scaffold supercont1.6, whole genome shotgun sequence</fullName>
    </submittedName>
</protein>
<organism evidence="7 8">
    <name type="scientific">Fonsecaea pedrosoi CBS 271.37</name>
    <dbReference type="NCBI Taxonomy" id="1442368"/>
    <lineage>
        <taxon>Eukaryota</taxon>
        <taxon>Fungi</taxon>
        <taxon>Dikarya</taxon>
        <taxon>Ascomycota</taxon>
        <taxon>Pezizomycotina</taxon>
        <taxon>Eurotiomycetes</taxon>
        <taxon>Chaetothyriomycetidae</taxon>
        <taxon>Chaetothyriales</taxon>
        <taxon>Herpotrichiellaceae</taxon>
        <taxon>Fonsecaea</taxon>
    </lineage>
</organism>
<dbReference type="AlphaFoldDB" id="A0A0D2DFS7"/>
<feature type="transmembrane region" description="Helical" evidence="6">
    <location>
        <begin position="45"/>
        <end position="65"/>
    </location>
</feature>